<accession>A0AAW5F3B2</accession>
<comment type="caution">
    <text evidence="3">The sequence shown here is derived from an EMBL/GenBank/DDBJ whole genome shotgun (WGS) entry which is preliminary data.</text>
</comment>
<proteinExistence type="predicted"/>
<feature type="domain" description="DUF3048" evidence="2">
    <location>
        <begin position="252"/>
        <end position="352"/>
    </location>
</feature>
<gene>
    <name evidence="3" type="ORF">K5I21_09105</name>
</gene>
<evidence type="ECO:0000313" key="3">
    <source>
        <dbReference type="EMBL" id="MCK0086020.1"/>
    </source>
</evidence>
<dbReference type="InterPro" id="IPR023158">
    <property type="entry name" value="YerB-like_sf"/>
</dbReference>
<name>A0AAW5F3B2_CLOSY</name>
<evidence type="ECO:0000259" key="1">
    <source>
        <dbReference type="Pfam" id="PF11258"/>
    </source>
</evidence>
<evidence type="ECO:0000259" key="2">
    <source>
        <dbReference type="Pfam" id="PF17479"/>
    </source>
</evidence>
<evidence type="ECO:0000313" key="4">
    <source>
        <dbReference type="Proteomes" id="UP001203136"/>
    </source>
</evidence>
<dbReference type="Pfam" id="PF11258">
    <property type="entry name" value="DUF3048"/>
    <property type="match status" value="1"/>
</dbReference>
<feature type="domain" description="DUF3048" evidence="1">
    <location>
        <begin position="71"/>
        <end position="212"/>
    </location>
</feature>
<protein>
    <submittedName>
        <fullName evidence="3">DUF3048 domain-containing protein</fullName>
    </submittedName>
</protein>
<dbReference type="SUPFAM" id="SSF159774">
    <property type="entry name" value="YerB-like"/>
    <property type="match status" value="1"/>
</dbReference>
<dbReference type="Pfam" id="PF17479">
    <property type="entry name" value="DUF3048_C"/>
    <property type="match status" value="1"/>
</dbReference>
<dbReference type="InterPro" id="IPR021416">
    <property type="entry name" value="DUF3048_N"/>
</dbReference>
<dbReference type="EMBL" id="JAINVB010000001">
    <property type="protein sequence ID" value="MCK0086020.1"/>
    <property type="molecule type" value="Genomic_DNA"/>
</dbReference>
<dbReference type="RefSeq" id="WP_024738199.1">
    <property type="nucleotide sequence ID" value="NZ_JAINVB010000001.1"/>
</dbReference>
<reference evidence="3" key="1">
    <citation type="journal article" date="2022" name="Cell Host Microbe">
        <title>Colonization of the live biotherapeutic product VE303 and modulation of the microbiota and metabolites in healthy volunteers.</title>
        <authorList>
            <person name="Dsouza M."/>
            <person name="Menon R."/>
            <person name="Crossette E."/>
            <person name="Bhattarai S.K."/>
            <person name="Schneider J."/>
            <person name="Kim Y.G."/>
            <person name="Reddy S."/>
            <person name="Caballero S."/>
            <person name="Felix C."/>
            <person name="Cornacchione L."/>
            <person name="Hendrickson J."/>
            <person name="Watson A.R."/>
            <person name="Minot S.S."/>
            <person name="Greenfield N."/>
            <person name="Schopf L."/>
            <person name="Szabady R."/>
            <person name="Patarroyo J."/>
            <person name="Smith W."/>
            <person name="Harrison P."/>
            <person name="Kuijper E.J."/>
            <person name="Kelly C.P."/>
            <person name="Olle B."/>
            <person name="Bobilev D."/>
            <person name="Silber J.L."/>
            <person name="Bucci V."/>
            <person name="Roberts B."/>
            <person name="Faith J."/>
            <person name="Norman J.M."/>
        </authorList>
    </citation>
    <scope>NUCLEOTIDE SEQUENCE</scope>
    <source>
        <strain evidence="3">VE303-04</strain>
    </source>
</reference>
<dbReference type="Proteomes" id="UP001203136">
    <property type="component" value="Unassembled WGS sequence"/>
</dbReference>
<sequence>MMKRGVILALAAGLCLSAGCTRYEEVSVTAGVKETEETKVIQITEPETEPETEGDRELLRIEKDGKIPSYLTGEMTDLAIAWRRPVAIMISNDKAALPHYGINHAGVIYEAPVEGGMNRFMAVIEDYDNLERIGSVRSCRTYYTFFAREFEAVYAHFGQSVFARPYLEKMEHLNGIEGKGSVAFYRTKDKKAPHNAYASGERIQKAIEAMGYSQEYPESYTGHYRFSKKEYPVMLENGFSAAFVRPGYVMNDPWFEYNADDGLYYRFQYGGPHNGDEGQLTAKNIIFQYCGWKYYSSSEYLDIDVHSPGLGYYFTNGRGERLTWTKGSADAVTKYYNESGQEILLNPGSTWICIIQSDRMDKAEFYGEQTE</sequence>
<dbReference type="InterPro" id="IPR035328">
    <property type="entry name" value="DUF3048_C"/>
</dbReference>
<dbReference type="PROSITE" id="PS51257">
    <property type="entry name" value="PROKAR_LIPOPROTEIN"/>
    <property type="match status" value="1"/>
</dbReference>
<organism evidence="3 4">
    <name type="scientific">Clostridium symbiosum</name>
    <name type="common">Bacteroides symbiosus</name>
    <dbReference type="NCBI Taxonomy" id="1512"/>
    <lineage>
        <taxon>Bacteria</taxon>
        <taxon>Bacillati</taxon>
        <taxon>Bacillota</taxon>
        <taxon>Clostridia</taxon>
        <taxon>Lachnospirales</taxon>
        <taxon>Lachnospiraceae</taxon>
        <taxon>Otoolea</taxon>
    </lineage>
</organism>
<dbReference type="Gene3D" id="3.50.90.10">
    <property type="entry name" value="YerB-like"/>
    <property type="match status" value="1"/>
</dbReference>
<dbReference type="AlphaFoldDB" id="A0AAW5F3B2"/>